<evidence type="ECO:0000313" key="1">
    <source>
        <dbReference type="EMBL" id="NNU43785.1"/>
    </source>
</evidence>
<dbReference type="AlphaFoldDB" id="A0A849KFT6"/>
<evidence type="ECO:0000313" key="2">
    <source>
        <dbReference type="Proteomes" id="UP000552954"/>
    </source>
</evidence>
<reference evidence="1 2" key="2">
    <citation type="submission" date="2020-06" db="EMBL/GenBank/DDBJ databases">
        <title>Ramlibacter rhizophilus sp. nov., isolated from rhizosphere soil of national flower Mugunghwa from South Korea.</title>
        <authorList>
            <person name="Zheng-Fei Y."/>
            <person name="Huan T."/>
        </authorList>
    </citation>
    <scope>NUCLEOTIDE SEQUENCE [LARGE SCALE GENOMIC DNA]</scope>
    <source>
        <strain evidence="1 2">B156</strain>
    </source>
</reference>
<comment type="caution">
    <text evidence="1">The sequence shown here is derived from an EMBL/GenBank/DDBJ whole genome shotgun (WGS) entry which is preliminary data.</text>
</comment>
<dbReference type="EMBL" id="JABFCS010000001">
    <property type="protein sequence ID" value="NNU43785.1"/>
    <property type="molecule type" value="Genomic_DNA"/>
</dbReference>
<accession>A0A849KFT6</accession>
<keyword evidence="2" id="KW-1185">Reference proteome</keyword>
<dbReference type="Gene3D" id="3.10.450.160">
    <property type="entry name" value="inner membrane protein cigr"/>
    <property type="match status" value="1"/>
</dbReference>
<dbReference type="RefSeq" id="WP_171559652.1">
    <property type="nucleotide sequence ID" value="NZ_JABFCS010000001.1"/>
</dbReference>
<dbReference type="Proteomes" id="UP000552954">
    <property type="component" value="Unassembled WGS sequence"/>
</dbReference>
<protein>
    <submittedName>
        <fullName evidence="1">Uncharacterized protein</fullName>
    </submittedName>
</protein>
<reference evidence="1 2" key="1">
    <citation type="submission" date="2020-05" db="EMBL/GenBank/DDBJ databases">
        <authorList>
            <person name="Khan S.A."/>
            <person name="Jeon C.O."/>
            <person name="Chun B.H."/>
        </authorList>
    </citation>
    <scope>NUCLEOTIDE SEQUENCE [LARGE SCALE GENOMIC DNA]</scope>
    <source>
        <strain evidence="1 2">B156</strain>
    </source>
</reference>
<gene>
    <name evidence="1" type="ORF">HK415_12400</name>
</gene>
<organism evidence="1 2">
    <name type="scientific">Ramlibacter montanisoli</name>
    <dbReference type="NCBI Taxonomy" id="2732512"/>
    <lineage>
        <taxon>Bacteria</taxon>
        <taxon>Pseudomonadati</taxon>
        <taxon>Pseudomonadota</taxon>
        <taxon>Betaproteobacteria</taxon>
        <taxon>Burkholderiales</taxon>
        <taxon>Comamonadaceae</taxon>
        <taxon>Ramlibacter</taxon>
    </lineage>
</organism>
<sequence length="105" mass="11201">MRGDNVGQGTHFARKALGPGAYFGERHRTAVRQYYQEHPASGATAHWRIGEPVPRGVPLAAVPAGVLASLPELPEGHRYVQLGGEVVLIAAQSKLVIDGISRGPR</sequence>
<proteinExistence type="predicted"/>
<name>A0A849KFT6_9BURK</name>